<comment type="caution">
    <text evidence="1">The sequence shown here is derived from an EMBL/GenBank/DDBJ whole genome shotgun (WGS) entry which is preliminary data.</text>
</comment>
<protein>
    <submittedName>
        <fullName evidence="1">Uncharacterized protein</fullName>
    </submittedName>
</protein>
<organism evidence="1 2">
    <name type="scientific">Polyplosphaeria fusca</name>
    <dbReference type="NCBI Taxonomy" id="682080"/>
    <lineage>
        <taxon>Eukaryota</taxon>
        <taxon>Fungi</taxon>
        <taxon>Dikarya</taxon>
        <taxon>Ascomycota</taxon>
        <taxon>Pezizomycotina</taxon>
        <taxon>Dothideomycetes</taxon>
        <taxon>Pleosporomycetidae</taxon>
        <taxon>Pleosporales</taxon>
        <taxon>Tetraplosphaeriaceae</taxon>
        <taxon>Polyplosphaeria</taxon>
    </lineage>
</organism>
<keyword evidence="2" id="KW-1185">Reference proteome</keyword>
<proteinExistence type="predicted"/>
<name>A0A9P4V501_9PLEO</name>
<dbReference type="EMBL" id="ML996122">
    <property type="protein sequence ID" value="KAF2736768.1"/>
    <property type="molecule type" value="Genomic_DNA"/>
</dbReference>
<gene>
    <name evidence="1" type="ORF">EJ04DRAFT_521781</name>
</gene>
<dbReference type="Proteomes" id="UP000799444">
    <property type="component" value="Unassembled WGS sequence"/>
</dbReference>
<evidence type="ECO:0000313" key="1">
    <source>
        <dbReference type="EMBL" id="KAF2736768.1"/>
    </source>
</evidence>
<dbReference type="AlphaFoldDB" id="A0A9P4V501"/>
<evidence type="ECO:0000313" key="2">
    <source>
        <dbReference type="Proteomes" id="UP000799444"/>
    </source>
</evidence>
<reference evidence="1" key="1">
    <citation type="journal article" date="2020" name="Stud. Mycol.">
        <title>101 Dothideomycetes genomes: a test case for predicting lifestyles and emergence of pathogens.</title>
        <authorList>
            <person name="Haridas S."/>
            <person name="Albert R."/>
            <person name="Binder M."/>
            <person name="Bloem J."/>
            <person name="Labutti K."/>
            <person name="Salamov A."/>
            <person name="Andreopoulos B."/>
            <person name="Baker S."/>
            <person name="Barry K."/>
            <person name="Bills G."/>
            <person name="Bluhm B."/>
            <person name="Cannon C."/>
            <person name="Castanera R."/>
            <person name="Culley D."/>
            <person name="Daum C."/>
            <person name="Ezra D."/>
            <person name="Gonzalez J."/>
            <person name="Henrissat B."/>
            <person name="Kuo A."/>
            <person name="Liang C."/>
            <person name="Lipzen A."/>
            <person name="Lutzoni F."/>
            <person name="Magnuson J."/>
            <person name="Mondo S."/>
            <person name="Nolan M."/>
            <person name="Ohm R."/>
            <person name="Pangilinan J."/>
            <person name="Park H.-J."/>
            <person name="Ramirez L."/>
            <person name="Alfaro M."/>
            <person name="Sun H."/>
            <person name="Tritt A."/>
            <person name="Yoshinaga Y."/>
            <person name="Zwiers L.-H."/>
            <person name="Turgeon B."/>
            <person name="Goodwin S."/>
            <person name="Spatafora J."/>
            <person name="Crous P."/>
            <person name="Grigoriev I."/>
        </authorList>
    </citation>
    <scope>NUCLEOTIDE SEQUENCE</scope>
    <source>
        <strain evidence="1">CBS 125425</strain>
    </source>
</reference>
<sequence length="197" mass="21961">MHVSRATVAPLVPRWCKMPFTMGTNPITKTCSSRQPRRVAMPEPNTVVFFGTLGNHRCTTLTSYRFTHRHVPLDRVTSVEFQDILASTRIQFLLQTHGSGSIRSAIPKHATKILTRQPFLAFFDASSSLEMFFECSSKEFVATQADAQSKFEVNRLTTHSGRSDTFLHQEHYALYVCKDTSNTAAPPGSSGALLPIP</sequence>
<accession>A0A9P4V501</accession>